<dbReference type="STRING" id="1385514.N782_10260"/>
<comment type="caution">
    <text evidence="1">The sequence shown here is derived from an EMBL/GenBank/DDBJ whole genome shotgun (WGS) entry which is preliminary data.</text>
</comment>
<dbReference type="eggNOG" id="ENOG5033F3H">
    <property type="taxonomic scope" value="Bacteria"/>
</dbReference>
<proteinExistence type="predicted"/>
<dbReference type="AlphaFoldDB" id="A0A0A2TUE1"/>
<accession>A0A0A2TUE1</accession>
<sequence length="78" mass="8683">MKKIVLMIMLVLILALVGCATPSSTTYKIWFDASAQNEELIQAAKERLRKAGIAYKLDKNGSVFIQEKDFQDAVICCS</sequence>
<reference evidence="1 2" key="1">
    <citation type="journal article" date="2015" name="Stand. Genomic Sci.">
        <title>High quality draft genome sequence of the moderately halophilic bacterium Pontibacillus yanchengensis Y32(T) and comparison among Pontibacillus genomes.</title>
        <authorList>
            <person name="Huang J."/>
            <person name="Qiao Z.X."/>
            <person name="Tang J.W."/>
            <person name="Wang G."/>
        </authorList>
    </citation>
    <scope>NUCLEOTIDE SEQUENCE [LARGE SCALE GENOMIC DNA]</scope>
    <source>
        <strain evidence="1 2">Y32</strain>
    </source>
</reference>
<organism evidence="1 2">
    <name type="scientific">Pontibacillus yanchengensis Y32</name>
    <dbReference type="NCBI Taxonomy" id="1385514"/>
    <lineage>
        <taxon>Bacteria</taxon>
        <taxon>Bacillati</taxon>
        <taxon>Bacillota</taxon>
        <taxon>Bacilli</taxon>
        <taxon>Bacillales</taxon>
        <taxon>Bacillaceae</taxon>
        <taxon>Pontibacillus</taxon>
    </lineage>
</organism>
<protein>
    <recommendedName>
        <fullName evidence="3">Lipoprotein</fullName>
    </recommendedName>
</protein>
<dbReference type="EMBL" id="AVBF01000022">
    <property type="protein sequence ID" value="KGP72860.1"/>
    <property type="molecule type" value="Genomic_DNA"/>
</dbReference>
<dbReference type="Proteomes" id="UP000030147">
    <property type="component" value="Unassembled WGS sequence"/>
</dbReference>
<evidence type="ECO:0008006" key="3">
    <source>
        <dbReference type="Google" id="ProtNLM"/>
    </source>
</evidence>
<gene>
    <name evidence="1" type="ORF">N782_10260</name>
</gene>
<evidence type="ECO:0000313" key="2">
    <source>
        <dbReference type="Proteomes" id="UP000030147"/>
    </source>
</evidence>
<evidence type="ECO:0000313" key="1">
    <source>
        <dbReference type="EMBL" id="KGP72860.1"/>
    </source>
</evidence>
<dbReference type="PROSITE" id="PS51257">
    <property type="entry name" value="PROKAR_LIPOPROTEIN"/>
    <property type="match status" value="1"/>
</dbReference>
<keyword evidence="2" id="KW-1185">Reference proteome</keyword>
<name>A0A0A2TUE1_9BACI</name>
<dbReference type="OrthoDB" id="2930722at2"/>